<dbReference type="GO" id="GO:0016651">
    <property type="term" value="F:oxidoreductase activity, acting on NAD(P)H"/>
    <property type="evidence" value="ECO:0007669"/>
    <property type="project" value="InterPro"/>
</dbReference>
<evidence type="ECO:0000256" key="3">
    <source>
        <dbReference type="ARBA" id="ARBA00031773"/>
    </source>
</evidence>
<gene>
    <name evidence="5" type="ORF">FYJ24_00845</name>
</gene>
<dbReference type="Proteomes" id="UP000470875">
    <property type="component" value="Unassembled WGS sequence"/>
</dbReference>
<dbReference type="AlphaFoldDB" id="A0A6N7W219"/>
<keyword evidence="5" id="KW-0560">Oxidoreductase</keyword>
<evidence type="ECO:0000313" key="6">
    <source>
        <dbReference type="Proteomes" id="UP000470875"/>
    </source>
</evidence>
<dbReference type="Gene3D" id="3.30.460.80">
    <property type="entry name" value="NADH:ubiquinone oxidoreductase, 30kDa subunit"/>
    <property type="match status" value="1"/>
</dbReference>
<dbReference type="EMBL" id="VULO01000001">
    <property type="protein sequence ID" value="MSS83335.1"/>
    <property type="molecule type" value="Genomic_DNA"/>
</dbReference>
<accession>A0A6N7W219</accession>
<feature type="domain" description="NADH:ubiquinone oxidoreductase 30kDa subunit" evidence="4">
    <location>
        <begin position="95"/>
        <end position="217"/>
    </location>
</feature>
<evidence type="ECO:0000313" key="5">
    <source>
        <dbReference type="EMBL" id="MSS83335.1"/>
    </source>
</evidence>
<name>A0A6N7W219_9ACTO</name>
<dbReference type="SUPFAM" id="SSF143243">
    <property type="entry name" value="Nqo5-like"/>
    <property type="match status" value="1"/>
</dbReference>
<evidence type="ECO:0000256" key="2">
    <source>
        <dbReference type="ARBA" id="ARBA00022448"/>
    </source>
</evidence>
<dbReference type="GO" id="GO:0008137">
    <property type="term" value="F:NADH dehydrogenase (ubiquinone) activity"/>
    <property type="evidence" value="ECO:0007669"/>
    <property type="project" value="InterPro"/>
</dbReference>
<keyword evidence="6" id="KW-1185">Reference proteome</keyword>
<proteinExistence type="inferred from homology"/>
<protein>
    <recommendedName>
        <fullName evidence="3">NAD(P)H dehydrogenase subunit J</fullName>
    </recommendedName>
</protein>
<evidence type="ECO:0000256" key="1">
    <source>
        <dbReference type="ARBA" id="ARBA00007569"/>
    </source>
</evidence>
<dbReference type="PANTHER" id="PTHR10884">
    <property type="entry name" value="NADH DEHYDROGENASE UBIQUINONE IRON-SULFUR PROTEIN 3"/>
    <property type="match status" value="1"/>
</dbReference>
<organism evidence="5 6">
    <name type="scientific">Scrofimicrobium canadense</name>
    <dbReference type="NCBI Taxonomy" id="2652290"/>
    <lineage>
        <taxon>Bacteria</taxon>
        <taxon>Bacillati</taxon>
        <taxon>Actinomycetota</taxon>
        <taxon>Actinomycetes</taxon>
        <taxon>Actinomycetales</taxon>
        <taxon>Actinomycetaceae</taxon>
        <taxon>Scrofimicrobium</taxon>
    </lineage>
</organism>
<reference evidence="5 6" key="1">
    <citation type="submission" date="2019-08" db="EMBL/GenBank/DDBJ databases">
        <title>In-depth cultivation of the pig gut microbiome towards novel bacterial diversity and tailored functional studies.</title>
        <authorList>
            <person name="Wylensek D."/>
            <person name="Hitch T.C.A."/>
            <person name="Clavel T."/>
        </authorList>
    </citation>
    <scope>NUCLEOTIDE SEQUENCE [LARGE SCALE GENOMIC DNA]</scope>
    <source>
        <strain evidence="5 6">WB03_NA08</strain>
    </source>
</reference>
<comment type="similarity">
    <text evidence="1">Belongs to the complex I 30 kDa subunit family.</text>
</comment>
<dbReference type="Pfam" id="PF00329">
    <property type="entry name" value="Complex1_30kDa"/>
    <property type="match status" value="1"/>
</dbReference>
<evidence type="ECO:0000259" key="4">
    <source>
        <dbReference type="Pfam" id="PF00329"/>
    </source>
</evidence>
<dbReference type="InterPro" id="IPR001268">
    <property type="entry name" value="NADH_UbQ_OxRdtase_30kDa_su"/>
</dbReference>
<dbReference type="NCBIfam" id="NF005856">
    <property type="entry name" value="PRK07785.1"/>
    <property type="match status" value="1"/>
</dbReference>
<keyword evidence="2" id="KW-0813">Transport</keyword>
<dbReference type="PANTHER" id="PTHR10884:SF14">
    <property type="entry name" value="NADH DEHYDROGENASE [UBIQUINONE] IRON-SULFUR PROTEIN 3, MITOCHONDRIAL"/>
    <property type="match status" value="1"/>
</dbReference>
<comment type="caution">
    <text evidence="5">The sequence shown here is derived from an EMBL/GenBank/DDBJ whole genome shotgun (WGS) entry which is preliminary data.</text>
</comment>
<dbReference type="InterPro" id="IPR037232">
    <property type="entry name" value="NADH_quin_OxRdtase_su_C/D-like"/>
</dbReference>
<dbReference type="NCBIfam" id="TIGR01961">
    <property type="entry name" value="NuoC_fam"/>
    <property type="match status" value="1"/>
</dbReference>
<dbReference type="InterPro" id="IPR010218">
    <property type="entry name" value="NADH_DH_suC"/>
</dbReference>
<sequence>MDPQDETSLQRPPSVFEQPEVISVRHGSFGVIDDGDTTGFGGLVETFSLPGASPRPYGGWFDEAVDVIEELLTTDGIARDEAIEKIVVNGDELIITVPREHLRTIARYLRDDQDLRFEMCLGISAVNYPGDAGREFHGLYPFRSFTHKRVIFVETTCPDEDCWLPSIVDIYPGNDWSEREAWDLMGIVFRGHPSLTRIELPSDWVGHPQRKDYPLGGIPIEYRGATVPPVDTRRSYN</sequence>